<feature type="compositionally biased region" description="Basic and acidic residues" evidence="1">
    <location>
        <begin position="81"/>
        <end position="112"/>
    </location>
</feature>
<sequence length="112" mass="12387">MAHCGQASRRQTTPHTRHTPLSTGNVLANISLKESPLSTDTTAVTVVEWADDTGRSIRAKRPEGIMLWRAAGDRKKGKFTASEKDAKQDEEVEKGEKKGEKNGKETRVEEEP</sequence>
<name>A0A0M9A4M9_9HYME</name>
<evidence type="ECO:0000313" key="3">
    <source>
        <dbReference type="Proteomes" id="UP000053105"/>
    </source>
</evidence>
<evidence type="ECO:0000313" key="2">
    <source>
        <dbReference type="EMBL" id="KOX77147.1"/>
    </source>
</evidence>
<keyword evidence="3" id="KW-1185">Reference proteome</keyword>
<evidence type="ECO:0000256" key="1">
    <source>
        <dbReference type="SAM" id="MobiDB-lite"/>
    </source>
</evidence>
<dbReference type="AlphaFoldDB" id="A0A0M9A4M9"/>
<accession>A0A0M9A4M9</accession>
<reference evidence="2 3" key="1">
    <citation type="submission" date="2015-07" db="EMBL/GenBank/DDBJ databases">
        <title>The genome of Melipona quadrifasciata.</title>
        <authorList>
            <person name="Pan H."/>
            <person name="Kapheim K."/>
        </authorList>
    </citation>
    <scope>NUCLEOTIDE SEQUENCE [LARGE SCALE GENOMIC DNA]</scope>
    <source>
        <strain evidence="2">0111107301</strain>
        <tissue evidence="2">Whole body</tissue>
    </source>
</reference>
<feature type="region of interest" description="Disordered" evidence="1">
    <location>
        <begin position="70"/>
        <end position="112"/>
    </location>
</feature>
<protein>
    <submittedName>
        <fullName evidence="2">Uncharacterized protein</fullName>
    </submittedName>
</protein>
<gene>
    <name evidence="2" type="ORF">WN51_10237</name>
</gene>
<organism evidence="2 3">
    <name type="scientific">Melipona quadrifasciata</name>
    <dbReference type="NCBI Taxonomy" id="166423"/>
    <lineage>
        <taxon>Eukaryota</taxon>
        <taxon>Metazoa</taxon>
        <taxon>Ecdysozoa</taxon>
        <taxon>Arthropoda</taxon>
        <taxon>Hexapoda</taxon>
        <taxon>Insecta</taxon>
        <taxon>Pterygota</taxon>
        <taxon>Neoptera</taxon>
        <taxon>Endopterygota</taxon>
        <taxon>Hymenoptera</taxon>
        <taxon>Apocrita</taxon>
        <taxon>Aculeata</taxon>
        <taxon>Apoidea</taxon>
        <taxon>Anthophila</taxon>
        <taxon>Apidae</taxon>
        <taxon>Melipona</taxon>
    </lineage>
</organism>
<dbReference type="EMBL" id="KQ435735">
    <property type="protein sequence ID" value="KOX77147.1"/>
    <property type="molecule type" value="Genomic_DNA"/>
</dbReference>
<proteinExistence type="predicted"/>
<dbReference type="Proteomes" id="UP000053105">
    <property type="component" value="Unassembled WGS sequence"/>
</dbReference>
<feature type="region of interest" description="Disordered" evidence="1">
    <location>
        <begin position="1"/>
        <end position="25"/>
    </location>
</feature>